<keyword evidence="7" id="KW-0472">Membrane</keyword>
<name>A0A1G6BT65_EUBOX</name>
<dbReference type="InterPro" id="IPR005467">
    <property type="entry name" value="His_kinase_dom"/>
</dbReference>
<gene>
    <name evidence="9" type="ORF">SAMN02910417_01786</name>
</gene>
<dbReference type="PANTHER" id="PTHR43711">
    <property type="entry name" value="TWO-COMPONENT HISTIDINE KINASE"/>
    <property type="match status" value="1"/>
</dbReference>
<keyword evidence="3" id="KW-0597">Phosphoprotein</keyword>
<dbReference type="Pfam" id="PF02518">
    <property type="entry name" value="HATPase_c"/>
    <property type="match status" value="1"/>
</dbReference>
<dbReference type="RefSeq" id="WP_090174015.1">
    <property type="nucleotide sequence ID" value="NZ_FMXR01000012.1"/>
</dbReference>
<keyword evidence="10" id="KW-1185">Reference proteome</keyword>
<accession>A0A1G6BT65</accession>
<dbReference type="EC" id="2.7.13.3" evidence="2"/>
<dbReference type="SMART" id="SM00387">
    <property type="entry name" value="HATPase_c"/>
    <property type="match status" value="1"/>
</dbReference>
<evidence type="ECO:0000256" key="2">
    <source>
        <dbReference type="ARBA" id="ARBA00012438"/>
    </source>
</evidence>
<dbReference type="AlphaFoldDB" id="A0A1G6BT65"/>
<dbReference type="InterPro" id="IPR003661">
    <property type="entry name" value="HisK_dim/P_dom"/>
</dbReference>
<dbReference type="GO" id="GO:0000155">
    <property type="term" value="F:phosphorelay sensor kinase activity"/>
    <property type="evidence" value="ECO:0007669"/>
    <property type="project" value="InterPro"/>
</dbReference>
<dbReference type="SUPFAM" id="SSF55874">
    <property type="entry name" value="ATPase domain of HSP90 chaperone/DNA topoisomerase II/histidine kinase"/>
    <property type="match status" value="1"/>
</dbReference>
<keyword evidence="5 9" id="KW-0418">Kinase</keyword>
<keyword evidence="4" id="KW-0808">Transferase</keyword>
<dbReference type="PRINTS" id="PR00344">
    <property type="entry name" value="BCTRLSENSOR"/>
</dbReference>
<dbReference type="InterPro" id="IPR004358">
    <property type="entry name" value="Sig_transdc_His_kin-like_C"/>
</dbReference>
<organism evidence="9 10">
    <name type="scientific">Eubacterium oxidoreducens</name>
    <dbReference type="NCBI Taxonomy" id="1732"/>
    <lineage>
        <taxon>Bacteria</taxon>
        <taxon>Bacillati</taxon>
        <taxon>Bacillota</taxon>
        <taxon>Clostridia</taxon>
        <taxon>Eubacteriales</taxon>
        <taxon>Eubacteriaceae</taxon>
        <taxon>Eubacterium</taxon>
    </lineage>
</organism>
<proteinExistence type="predicted"/>
<evidence type="ECO:0000313" key="9">
    <source>
        <dbReference type="EMBL" id="SDB23813.1"/>
    </source>
</evidence>
<dbReference type="SMART" id="SM00388">
    <property type="entry name" value="HisKA"/>
    <property type="match status" value="1"/>
</dbReference>
<evidence type="ECO:0000256" key="6">
    <source>
        <dbReference type="ARBA" id="ARBA00023012"/>
    </source>
</evidence>
<dbReference type="SUPFAM" id="SSF47384">
    <property type="entry name" value="Homodimeric domain of signal transducing histidine kinase"/>
    <property type="match status" value="1"/>
</dbReference>
<dbReference type="Gene3D" id="1.10.287.130">
    <property type="match status" value="1"/>
</dbReference>
<dbReference type="InterPro" id="IPR036097">
    <property type="entry name" value="HisK_dim/P_sf"/>
</dbReference>
<comment type="catalytic activity">
    <reaction evidence="1">
        <text>ATP + protein L-histidine = ADP + protein N-phospho-L-histidine.</text>
        <dbReference type="EC" id="2.7.13.3"/>
    </reaction>
</comment>
<dbReference type="CDD" id="cd00075">
    <property type="entry name" value="HATPase"/>
    <property type="match status" value="1"/>
</dbReference>
<dbReference type="CDD" id="cd00082">
    <property type="entry name" value="HisKA"/>
    <property type="match status" value="1"/>
</dbReference>
<keyword evidence="7" id="KW-0812">Transmembrane</keyword>
<evidence type="ECO:0000313" key="10">
    <source>
        <dbReference type="Proteomes" id="UP000199228"/>
    </source>
</evidence>
<dbReference type="InterPro" id="IPR036890">
    <property type="entry name" value="HATPase_C_sf"/>
</dbReference>
<dbReference type="OrthoDB" id="9813151at2"/>
<keyword evidence="7" id="KW-1133">Transmembrane helix</keyword>
<evidence type="ECO:0000256" key="7">
    <source>
        <dbReference type="SAM" id="Phobius"/>
    </source>
</evidence>
<evidence type="ECO:0000256" key="3">
    <source>
        <dbReference type="ARBA" id="ARBA00022553"/>
    </source>
</evidence>
<evidence type="ECO:0000256" key="4">
    <source>
        <dbReference type="ARBA" id="ARBA00022679"/>
    </source>
</evidence>
<dbReference type="Pfam" id="PF00512">
    <property type="entry name" value="HisKA"/>
    <property type="match status" value="1"/>
</dbReference>
<dbReference type="PANTHER" id="PTHR43711:SF1">
    <property type="entry name" value="HISTIDINE KINASE 1"/>
    <property type="match status" value="1"/>
</dbReference>
<dbReference type="PROSITE" id="PS50109">
    <property type="entry name" value="HIS_KIN"/>
    <property type="match status" value="1"/>
</dbReference>
<sequence length="413" mass="47166">MFSIKKRYFVYSIIIYIALFLVGAFILLLFQRYSQHGLREEAAQYASEYVASGYQPVDIRNMNLTTLLLKSGELTFLAGPSHHLNINSTIENIVLRNQNKDSFYVVIFDMKTGQFLSLAGQSISDDKDKPSMIILGHYLTYLNSVYMAYFFIYTPAYLLVCLSLFLIARYNDRVRLIHQQYLANVSHELKSPISSISAIADTLSEIDSLDEKTRSKYYGIILRESKRLDHTVKDIIELSKLQDPYQEINKVTAFGDDIFNPILSRYQEWCENLDIHFVLNPSIHQLPALYTDISMIHKLLTILMDNSMKFMQPGDTLSIDSTPHSDYVDIHICDTGCGIAAEHLPHIFERFYKVDDSSNLSGSGLGLSMAQEIVHRLGESIKVKSEPGKGTCFTFTIHKNATKKRHYCDKNSI</sequence>
<evidence type="ECO:0000256" key="5">
    <source>
        <dbReference type="ARBA" id="ARBA00022777"/>
    </source>
</evidence>
<keyword evidence="6" id="KW-0902">Two-component regulatory system</keyword>
<dbReference type="EMBL" id="FMXR01000012">
    <property type="protein sequence ID" value="SDB23813.1"/>
    <property type="molecule type" value="Genomic_DNA"/>
</dbReference>
<dbReference type="Proteomes" id="UP000199228">
    <property type="component" value="Unassembled WGS sequence"/>
</dbReference>
<dbReference type="Gene3D" id="3.30.565.10">
    <property type="entry name" value="Histidine kinase-like ATPase, C-terminal domain"/>
    <property type="match status" value="1"/>
</dbReference>
<protein>
    <recommendedName>
        <fullName evidence="2">histidine kinase</fullName>
        <ecNumber evidence="2">2.7.13.3</ecNumber>
    </recommendedName>
</protein>
<feature type="domain" description="Histidine kinase" evidence="8">
    <location>
        <begin position="184"/>
        <end position="401"/>
    </location>
</feature>
<dbReference type="InterPro" id="IPR003594">
    <property type="entry name" value="HATPase_dom"/>
</dbReference>
<evidence type="ECO:0000256" key="1">
    <source>
        <dbReference type="ARBA" id="ARBA00000085"/>
    </source>
</evidence>
<feature type="transmembrane region" description="Helical" evidence="7">
    <location>
        <begin position="9"/>
        <end position="30"/>
    </location>
</feature>
<feature type="transmembrane region" description="Helical" evidence="7">
    <location>
        <begin position="146"/>
        <end position="168"/>
    </location>
</feature>
<reference evidence="9 10" key="1">
    <citation type="submission" date="2016-10" db="EMBL/GenBank/DDBJ databases">
        <authorList>
            <person name="de Groot N.N."/>
        </authorList>
    </citation>
    <scope>NUCLEOTIDE SEQUENCE [LARGE SCALE GENOMIC DNA]</scope>
    <source>
        <strain evidence="9 10">DSM 3217</strain>
    </source>
</reference>
<dbReference type="InterPro" id="IPR050736">
    <property type="entry name" value="Sensor_HK_Regulatory"/>
</dbReference>
<dbReference type="STRING" id="1732.SAMN02910417_01786"/>
<evidence type="ECO:0000259" key="8">
    <source>
        <dbReference type="PROSITE" id="PS50109"/>
    </source>
</evidence>